<sequence>MHSQSDYTQLTFYYLNGQTESFMIPAALEDETRHDMRIEVRHILQKDWWILNLDEQTVMVNIANVVKVEVKPSLTQLQGEGIFSNAERITALNRSR</sequence>
<dbReference type="EMBL" id="CP053586">
    <property type="protein sequence ID" value="WNZ22988.1"/>
    <property type="molecule type" value="Genomic_DNA"/>
</dbReference>
<accession>A0AA96WD17</accession>
<gene>
    <name evidence="1" type="ORF">HJG54_09020</name>
</gene>
<name>A0AA96WD17_9CYAN</name>
<protein>
    <submittedName>
        <fullName evidence="1">Uncharacterized protein</fullName>
    </submittedName>
</protein>
<reference evidence="1" key="1">
    <citation type="submission" date="2020-05" db="EMBL/GenBank/DDBJ databases">
        <authorList>
            <person name="Zhu T."/>
            <person name="Keshari N."/>
            <person name="Lu X."/>
        </authorList>
    </citation>
    <scope>NUCLEOTIDE SEQUENCE</scope>
    <source>
        <strain evidence="1">NK1-12</strain>
    </source>
</reference>
<evidence type="ECO:0000313" key="1">
    <source>
        <dbReference type="EMBL" id="WNZ22988.1"/>
    </source>
</evidence>
<proteinExistence type="predicted"/>
<organism evidence="1">
    <name type="scientific">Leptolyngbya sp. NK1-12</name>
    <dbReference type="NCBI Taxonomy" id="2547451"/>
    <lineage>
        <taxon>Bacteria</taxon>
        <taxon>Bacillati</taxon>
        <taxon>Cyanobacteriota</taxon>
        <taxon>Cyanophyceae</taxon>
        <taxon>Leptolyngbyales</taxon>
        <taxon>Leptolyngbyaceae</taxon>
        <taxon>Leptolyngbya group</taxon>
        <taxon>Leptolyngbya</taxon>
    </lineage>
</organism>
<dbReference type="AlphaFoldDB" id="A0AA96WD17"/>
<dbReference type="RefSeq" id="WP_036003855.1">
    <property type="nucleotide sequence ID" value="NZ_CP053586.1"/>
</dbReference>